<keyword evidence="3" id="KW-1185">Reference proteome</keyword>
<comment type="caution">
    <text evidence="2">The sequence shown here is derived from an EMBL/GenBank/DDBJ whole genome shotgun (WGS) entry which is preliminary data.</text>
</comment>
<feature type="compositionally biased region" description="Basic and acidic residues" evidence="1">
    <location>
        <begin position="7"/>
        <end position="20"/>
    </location>
</feature>
<name>A0ABR1CTI4_NECAM</name>
<evidence type="ECO:0000313" key="3">
    <source>
        <dbReference type="Proteomes" id="UP001303046"/>
    </source>
</evidence>
<evidence type="ECO:0000313" key="2">
    <source>
        <dbReference type="EMBL" id="KAK6741643.1"/>
    </source>
</evidence>
<evidence type="ECO:0000256" key="1">
    <source>
        <dbReference type="SAM" id="MobiDB-lite"/>
    </source>
</evidence>
<sequence>MSSHVAITDKSKDKDKKKDKQCNSFRVTYNVHGAQDRLAFQSKGTTDCTESLNRNYAMCRKDVQLYQNL</sequence>
<feature type="region of interest" description="Disordered" evidence="1">
    <location>
        <begin position="1"/>
        <end position="20"/>
    </location>
</feature>
<proteinExistence type="predicted"/>
<gene>
    <name evidence="2" type="primary">Necator_chrIII.g10250</name>
    <name evidence="2" type="ORF">RB195_009485</name>
</gene>
<reference evidence="2 3" key="1">
    <citation type="submission" date="2023-08" db="EMBL/GenBank/DDBJ databases">
        <title>A Necator americanus chromosomal reference genome.</title>
        <authorList>
            <person name="Ilik V."/>
            <person name="Petrzelkova K.J."/>
            <person name="Pardy F."/>
            <person name="Fuh T."/>
            <person name="Niatou-Singa F.S."/>
            <person name="Gouil Q."/>
            <person name="Baker L."/>
            <person name="Ritchie M.E."/>
            <person name="Jex A.R."/>
            <person name="Gazzola D."/>
            <person name="Li H."/>
            <person name="Toshio Fujiwara R."/>
            <person name="Zhan B."/>
            <person name="Aroian R.V."/>
            <person name="Pafco B."/>
            <person name="Schwarz E.M."/>
        </authorList>
    </citation>
    <scope>NUCLEOTIDE SEQUENCE [LARGE SCALE GENOMIC DNA]</scope>
    <source>
        <strain evidence="2 3">Aroian</strain>
        <tissue evidence="2">Whole animal</tissue>
    </source>
</reference>
<organism evidence="2 3">
    <name type="scientific">Necator americanus</name>
    <name type="common">Human hookworm</name>
    <dbReference type="NCBI Taxonomy" id="51031"/>
    <lineage>
        <taxon>Eukaryota</taxon>
        <taxon>Metazoa</taxon>
        <taxon>Ecdysozoa</taxon>
        <taxon>Nematoda</taxon>
        <taxon>Chromadorea</taxon>
        <taxon>Rhabditida</taxon>
        <taxon>Rhabditina</taxon>
        <taxon>Rhabditomorpha</taxon>
        <taxon>Strongyloidea</taxon>
        <taxon>Ancylostomatidae</taxon>
        <taxon>Bunostominae</taxon>
        <taxon>Necator</taxon>
    </lineage>
</organism>
<accession>A0ABR1CTI4</accession>
<dbReference type="Proteomes" id="UP001303046">
    <property type="component" value="Unassembled WGS sequence"/>
</dbReference>
<protein>
    <submittedName>
        <fullName evidence="2">Uncharacterized protein</fullName>
    </submittedName>
</protein>
<dbReference type="EMBL" id="JAVFWL010000003">
    <property type="protein sequence ID" value="KAK6741643.1"/>
    <property type="molecule type" value="Genomic_DNA"/>
</dbReference>